<dbReference type="Gene3D" id="3.30.530.20">
    <property type="match status" value="1"/>
</dbReference>
<accession>A0ABT1A4N1</accession>
<sequence>MRHYESSVLIEAAPEAVWAVLADASRYPDWDSGVTAVDGDIVDGGRITVHSAASPGRAFPVLVALDPPRLMVWTGGLPLGLFRGTRTFGLDDAPGGATLFTMREEYTGPLLGLVWRTMPDLQPSFDRFVNGLKARVEECRPGP</sequence>
<dbReference type="EMBL" id="JAGSOV010000048">
    <property type="protein sequence ID" value="MCO1657956.1"/>
    <property type="molecule type" value="Genomic_DNA"/>
</dbReference>
<dbReference type="RefSeq" id="WP_252441603.1">
    <property type="nucleotide sequence ID" value="NZ_JAGSOV010000048.1"/>
</dbReference>
<dbReference type="Proteomes" id="UP001165283">
    <property type="component" value="Unassembled WGS sequence"/>
</dbReference>
<dbReference type="InterPro" id="IPR023393">
    <property type="entry name" value="START-like_dom_sf"/>
</dbReference>
<gene>
    <name evidence="1" type="ORF">KDL28_23110</name>
</gene>
<dbReference type="InterPro" id="IPR019587">
    <property type="entry name" value="Polyketide_cyclase/dehydratase"/>
</dbReference>
<dbReference type="Pfam" id="PF10604">
    <property type="entry name" value="Polyketide_cyc2"/>
    <property type="match status" value="1"/>
</dbReference>
<evidence type="ECO:0000313" key="2">
    <source>
        <dbReference type="Proteomes" id="UP001165283"/>
    </source>
</evidence>
<dbReference type="PANTHER" id="PTHR36166:SF1">
    <property type="entry name" value="SRPBCC DOMAIN-CONTAINING PROTEIN"/>
    <property type="match status" value="1"/>
</dbReference>
<evidence type="ECO:0000313" key="1">
    <source>
        <dbReference type="EMBL" id="MCO1657956.1"/>
    </source>
</evidence>
<name>A0ABT1A4N1_9PSEU</name>
<dbReference type="CDD" id="cd07822">
    <property type="entry name" value="SRPBCC_4"/>
    <property type="match status" value="1"/>
</dbReference>
<protein>
    <submittedName>
        <fullName evidence="1">SRPBCC domain-containing protein</fullName>
    </submittedName>
</protein>
<comment type="caution">
    <text evidence="1">The sequence shown here is derived from an EMBL/GenBank/DDBJ whole genome shotgun (WGS) entry which is preliminary data.</text>
</comment>
<dbReference type="PANTHER" id="PTHR36166">
    <property type="entry name" value="CHROMOSOME 9, WHOLE GENOME SHOTGUN SEQUENCE"/>
    <property type="match status" value="1"/>
</dbReference>
<dbReference type="SUPFAM" id="SSF55961">
    <property type="entry name" value="Bet v1-like"/>
    <property type="match status" value="1"/>
</dbReference>
<keyword evidence="2" id="KW-1185">Reference proteome</keyword>
<proteinExistence type="predicted"/>
<organism evidence="1 2">
    <name type="scientific">Pseudonocardia humida</name>
    <dbReference type="NCBI Taxonomy" id="2800819"/>
    <lineage>
        <taxon>Bacteria</taxon>
        <taxon>Bacillati</taxon>
        <taxon>Actinomycetota</taxon>
        <taxon>Actinomycetes</taxon>
        <taxon>Pseudonocardiales</taxon>
        <taxon>Pseudonocardiaceae</taxon>
        <taxon>Pseudonocardia</taxon>
    </lineage>
</organism>
<reference evidence="1" key="1">
    <citation type="submission" date="2021-04" db="EMBL/GenBank/DDBJ databases">
        <title>Pseudonocardia sp. nov., isolated from sandy soil of mangrove forest.</title>
        <authorList>
            <person name="Zan Z."/>
            <person name="Huang R."/>
            <person name="Liu W."/>
        </authorList>
    </citation>
    <scope>NUCLEOTIDE SEQUENCE</scope>
    <source>
        <strain evidence="1">S2-4</strain>
    </source>
</reference>